<organism evidence="3 4">
    <name type="scientific">Dokdonella immobilis</name>
    <dbReference type="NCBI Taxonomy" id="578942"/>
    <lineage>
        <taxon>Bacteria</taxon>
        <taxon>Pseudomonadati</taxon>
        <taxon>Pseudomonadota</taxon>
        <taxon>Gammaproteobacteria</taxon>
        <taxon>Lysobacterales</taxon>
        <taxon>Rhodanobacteraceae</taxon>
        <taxon>Dokdonella</taxon>
    </lineage>
</organism>
<keyword evidence="1" id="KW-0812">Transmembrane</keyword>
<feature type="transmembrane region" description="Helical" evidence="1">
    <location>
        <begin position="35"/>
        <end position="59"/>
    </location>
</feature>
<evidence type="ECO:0000313" key="3">
    <source>
        <dbReference type="EMBL" id="SFN04227.1"/>
    </source>
</evidence>
<keyword evidence="4" id="KW-1185">Reference proteome</keyword>
<keyword evidence="1" id="KW-0472">Membrane</keyword>
<keyword evidence="1" id="KW-1133">Transmembrane helix</keyword>
<feature type="transmembrane region" description="Helical" evidence="1">
    <location>
        <begin position="12"/>
        <end position="29"/>
    </location>
</feature>
<sequence>MKKNMGTVDRTIRVIIAIGIVVAYFTGLMSGTLAIVLGIVAVAFLLTSLIGMCPAYALLGISSCPRSERT</sequence>
<dbReference type="EMBL" id="FOVF01000003">
    <property type="protein sequence ID" value="SFN04227.1"/>
    <property type="molecule type" value="Genomic_DNA"/>
</dbReference>
<proteinExistence type="predicted"/>
<dbReference type="OrthoDB" id="9804804at2"/>
<dbReference type="Pfam" id="PF11127">
    <property type="entry name" value="YgaP-like_TM"/>
    <property type="match status" value="1"/>
</dbReference>
<dbReference type="AlphaFoldDB" id="A0A1I4VT58"/>
<gene>
    <name evidence="3" type="ORF">SAMN05216289_10311</name>
</gene>
<dbReference type="InterPro" id="IPR021309">
    <property type="entry name" value="YgaP-like_TM"/>
</dbReference>
<evidence type="ECO:0000313" key="4">
    <source>
        <dbReference type="Proteomes" id="UP000198575"/>
    </source>
</evidence>
<feature type="domain" description="Inner membrane protein YgaP-like transmembrane" evidence="2">
    <location>
        <begin position="1"/>
        <end position="66"/>
    </location>
</feature>
<evidence type="ECO:0000256" key="1">
    <source>
        <dbReference type="SAM" id="Phobius"/>
    </source>
</evidence>
<protein>
    <recommendedName>
        <fullName evidence="2">Inner membrane protein YgaP-like transmembrane domain-containing protein</fullName>
    </recommendedName>
</protein>
<evidence type="ECO:0000259" key="2">
    <source>
        <dbReference type="Pfam" id="PF11127"/>
    </source>
</evidence>
<dbReference type="STRING" id="578942.SAMN05216289_10311"/>
<dbReference type="Proteomes" id="UP000198575">
    <property type="component" value="Unassembled WGS sequence"/>
</dbReference>
<reference evidence="3 4" key="1">
    <citation type="submission" date="2016-10" db="EMBL/GenBank/DDBJ databases">
        <authorList>
            <person name="de Groot N.N."/>
        </authorList>
    </citation>
    <scope>NUCLEOTIDE SEQUENCE [LARGE SCALE GENOMIC DNA]</scope>
    <source>
        <strain evidence="3 4">CGMCC 1.7659</strain>
    </source>
</reference>
<name>A0A1I4VT58_9GAMM</name>
<accession>A0A1I4VT58</accession>
<dbReference type="RefSeq" id="WP_092404673.1">
    <property type="nucleotide sequence ID" value="NZ_FOVF01000003.1"/>
</dbReference>